<comment type="caution">
    <text evidence="9">The sequence shown here is derived from an EMBL/GenBank/DDBJ whole genome shotgun (WGS) entry which is preliminary data.</text>
</comment>
<evidence type="ECO:0000256" key="4">
    <source>
        <dbReference type="ARBA" id="ARBA00022692"/>
    </source>
</evidence>
<keyword evidence="2" id="KW-0813">Transport</keyword>
<keyword evidence="3" id="KW-1003">Cell membrane</keyword>
<keyword evidence="4 7" id="KW-0812">Transmembrane</keyword>
<name>A0A645IJ98_9ZZZZ</name>
<evidence type="ECO:0000256" key="6">
    <source>
        <dbReference type="ARBA" id="ARBA00023136"/>
    </source>
</evidence>
<keyword evidence="6 7" id="KW-0472">Membrane</keyword>
<evidence type="ECO:0000256" key="1">
    <source>
        <dbReference type="ARBA" id="ARBA00004651"/>
    </source>
</evidence>
<reference evidence="9" key="1">
    <citation type="submission" date="2019-08" db="EMBL/GenBank/DDBJ databases">
        <authorList>
            <person name="Kucharzyk K."/>
            <person name="Murdoch R.W."/>
            <person name="Higgins S."/>
            <person name="Loffler F."/>
        </authorList>
    </citation>
    <scope>NUCLEOTIDE SEQUENCE</scope>
</reference>
<protein>
    <recommendedName>
        <fullName evidence="8">ABC transmembrane type-1 domain-containing protein</fullName>
    </recommendedName>
</protein>
<dbReference type="EMBL" id="VSSQ01116389">
    <property type="protein sequence ID" value="MPN51361.1"/>
    <property type="molecule type" value="Genomic_DNA"/>
</dbReference>
<dbReference type="PANTHER" id="PTHR43744:SF1">
    <property type="entry name" value="BINDING-PROTEIN-DEPENDENT TRANSPORT SYSTEMS INNER MEMBRANE COMPONENT"/>
    <property type="match status" value="1"/>
</dbReference>
<feature type="transmembrane region" description="Helical" evidence="7">
    <location>
        <begin position="79"/>
        <end position="97"/>
    </location>
</feature>
<dbReference type="SUPFAM" id="SSF161098">
    <property type="entry name" value="MetI-like"/>
    <property type="match status" value="1"/>
</dbReference>
<evidence type="ECO:0000313" key="9">
    <source>
        <dbReference type="EMBL" id="MPN51361.1"/>
    </source>
</evidence>
<accession>A0A645IJ98</accession>
<keyword evidence="5 7" id="KW-1133">Transmembrane helix</keyword>
<organism evidence="9">
    <name type="scientific">bioreactor metagenome</name>
    <dbReference type="NCBI Taxonomy" id="1076179"/>
    <lineage>
        <taxon>unclassified sequences</taxon>
        <taxon>metagenomes</taxon>
        <taxon>ecological metagenomes</taxon>
    </lineage>
</organism>
<evidence type="ECO:0000256" key="3">
    <source>
        <dbReference type="ARBA" id="ARBA00022475"/>
    </source>
</evidence>
<dbReference type="CDD" id="cd06261">
    <property type="entry name" value="TM_PBP2"/>
    <property type="match status" value="1"/>
</dbReference>
<evidence type="ECO:0000256" key="2">
    <source>
        <dbReference type="ARBA" id="ARBA00022448"/>
    </source>
</evidence>
<feature type="transmembrane region" description="Helical" evidence="7">
    <location>
        <begin position="15"/>
        <end position="36"/>
    </location>
</feature>
<feature type="domain" description="ABC transmembrane type-1" evidence="8">
    <location>
        <begin position="1"/>
        <end position="92"/>
    </location>
</feature>
<evidence type="ECO:0000256" key="7">
    <source>
        <dbReference type="SAM" id="Phobius"/>
    </source>
</evidence>
<dbReference type="Gene3D" id="1.10.3720.10">
    <property type="entry name" value="MetI-like"/>
    <property type="match status" value="1"/>
</dbReference>
<dbReference type="GO" id="GO:0005886">
    <property type="term" value="C:plasma membrane"/>
    <property type="evidence" value="ECO:0007669"/>
    <property type="project" value="UniProtKB-SubCell"/>
</dbReference>
<sequence>MLESARLDGASEMRVLWTIAMPMVKPAWLTLIIFSFQGLWNQGASLYIHSEQLKSFGYAIGQIISGGIVRAGAGAASTVVMMSVPIIVFVVSQSNIIETMSTSGMKD</sequence>
<dbReference type="PROSITE" id="PS50928">
    <property type="entry name" value="ABC_TM1"/>
    <property type="match status" value="1"/>
</dbReference>
<proteinExistence type="predicted"/>
<dbReference type="InterPro" id="IPR000515">
    <property type="entry name" value="MetI-like"/>
</dbReference>
<dbReference type="InterPro" id="IPR035906">
    <property type="entry name" value="MetI-like_sf"/>
</dbReference>
<evidence type="ECO:0000256" key="5">
    <source>
        <dbReference type="ARBA" id="ARBA00022989"/>
    </source>
</evidence>
<gene>
    <name evidence="9" type="ORF">SDC9_199004</name>
</gene>
<evidence type="ECO:0000259" key="8">
    <source>
        <dbReference type="PROSITE" id="PS50928"/>
    </source>
</evidence>
<comment type="subcellular location">
    <subcellularLocation>
        <location evidence="1">Cell membrane</location>
        <topology evidence="1">Multi-pass membrane protein</topology>
    </subcellularLocation>
</comment>
<dbReference type="PANTHER" id="PTHR43744">
    <property type="entry name" value="ABC TRANSPORTER PERMEASE PROTEIN MG189-RELATED-RELATED"/>
    <property type="match status" value="1"/>
</dbReference>
<dbReference type="Pfam" id="PF00528">
    <property type="entry name" value="BPD_transp_1"/>
    <property type="match status" value="1"/>
</dbReference>
<dbReference type="AlphaFoldDB" id="A0A645IJ98"/>
<dbReference type="GO" id="GO:0055085">
    <property type="term" value="P:transmembrane transport"/>
    <property type="evidence" value="ECO:0007669"/>
    <property type="project" value="InterPro"/>
</dbReference>